<reference evidence="5 6" key="1">
    <citation type="submission" date="2020-08" db="EMBL/GenBank/DDBJ databases">
        <title>Sequencing the genomes of 1000 actinobacteria strains.</title>
        <authorList>
            <person name="Klenk H.-P."/>
        </authorList>
    </citation>
    <scope>NUCLEOTIDE SEQUENCE [LARGE SCALE GENOMIC DNA]</scope>
    <source>
        <strain evidence="5 6">DSM 102030</strain>
    </source>
</reference>
<keyword evidence="6" id="KW-1185">Reference proteome</keyword>
<dbReference type="RefSeq" id="WP_184584969.1">
    <property type="nucleotide sequence ID" value="NZ_JACHJT010000002.1"/>
</dbReference>
<dbReference type="PANTHER" id="PTHR10412">
    <property type="entry name" value="MANNOSYL-OLIGOSACCHARIDE GLUCOSIDASE"/>
    <property type="match status" value="1"/>
</dbReference>
<dbReference type="Proteomes" id="UP000523007">
    <property type="component" value="Unassembled WGS sequence"/>
</dbReference>
<evidence type="ECO:0000313" key="5">
    <source>
        <dbReference type="EMBL" id="MBB4935209.1"/>
    </source>
</evidence>
<proteinExistence type="inferred from homology"/>
<protein>
    <recommendedName>
        <fullName evidence="4">Mannosylglycerate hydrolase MGH1-like glycoside hydrolase domain-containing protein</fullName>
    </recommendedName>
</protein>
<dbReference type="Gene3D" id="1.50.10.10">
    <property type="match status" value="1"/>
</dbReference>
<dbReference type="InterPro" id="IPR004888">
    <property type="entry name" value="Glycoside_hydrolase_63"/>
</dbReference>
<dbReference type="InterPro" id="IPR012341">
    <property type="entry name" value="6hp_glycosidase-like_sf"/>
</dbReference>
<feature type="domain" description="Mannosylglycerate hydrolase MGH1-like glycoside hydrolase" evidence="4">
    <location>
        <begin position="46"/>
        <end position="433"/>
    </location>
</feature>
<dbReference type="GO" id="GO:0006487">
    <property type="term" value="P:protein N-linked glycosylation"/>
    <property type="evidence" value="ECO:0007669"/>
    <property type="project" value="TreeGrafter"/>
</dbReference>
<dbReference type="SUPFAM" id="SSF48208">
    <property type="entry name" value="Six-hairpin glycosidases"/>
    <property type="match status" value="1"/>
</dbReference>
<dbReference type="GO" id="GO:0004573">
    <property type="term" value="F:Glc3Man9GlcNAc2 oligosaccharide glucosidase activity"/>
    <property type="evidence" value="ECO:0007669"/>
    <property type="project" value="InterPro"/>
</dbReference>
<evidence type="ECO:0000256" key="2">
    <source>
        <dbReference type="ARBA" id="ARBA00022801"/>
    </source>
</evidence>
<sequence length="446" mass="48502">MTASSTHPALSRSGAPADPAELRRAATAVLLRNWTGRSTVPSRGLYPHQWSWDSAFITLGLRHVSARRAQQELESLLGAQWADGRLPHIVFDPATPSGAYFPGPEFWDAGASAAGPPAGVRTSGIIQPPVHALAAWETHRANPAESARRGFLSRVYPRLVAWHRYLGERRDLGGRGLAAIVHPWESGMDNSPVWDGPLDRVTPWSPGSFQRRDLDHAASGDRPTDLDYGRYLRLAADYRDHGYDDTAPHTFAAEDPALNALLILSEHALAGIAGALGLPAERHETRAAALTRALVDTLYDPDMGHFLARDLVDGERIRECSAAGLVPLAVPRLPVAGELLRTARGERFRLGHSHLVPSYDRTGHAFEPGRYWRGPGWFNVSWVIHRGLLRQGAAADAAALREQIRTSAAETGFAEYVDPLNGAGRGARDFSWTAATVLDLLAQESA</sequence>
<dbReference type="EMBL" id="JACHJT010000002">
    <property type="protein sequence ID" value="MBB4935209.1"/>
    <property type="molecule type" value="Genomic_DNA"/>
</dbReference>
<keyword evidence="3" id="KW-0326">Glycosidase</keyword>
<evidence type="ECO:0000256" key="3">
    <source>
        <dbReference type="ARBA" id="ARBA00023295"/>
    </source>
</evidence>
<organism evidence="5 6">
    <name type="scientific">Lipingzhangella halophila</name>
    <dbReference type="NCBI Taxonomy" id="1783352"/>
    <lineage>
        <taxon>Bacteria</taxon>
        <taxon>Bacillati</taxon>
        <taxon>Actinomycetota</taxon>
        <taxon>Actinomycetes</taxon>
        <taxon>Streptosporangiales</taxon>
        <taxon>Nocardiopsidaceae</taxon>
        <taxon>Lipingzhangella</taxon>
    </lineage>
</organism>
<comment type="similarity">
    <text evidence="1">Belongs to the glycosyl hydrolase 63 family.</text>
</comment>
<dbReference type="PANTHER" id="PTHR10412:SF11">
    <property type="entry name" value="MANNOSYL-OLIGOSACCHARIDE GLUCOSIDASE"/>
    <property type="match status" value="1"/>
</dbReference>
<dbReference type="AlphaFoldDB" id="A0A7W7RNF1"/>
<dbReference type="Pfam" id="PF22422">
    <property type="entry name" value="MGH1-like_GH"/>
    <property type="match status" value="1"/>
</dbReference>
<dbReference type="InterPro" id="IPR054491">
    <property type="entry name" value="MGH1-like_GH"/>
</dbReference>
<name>A0A7W7RNF1_9ACTN</name>
<accession>A0A7W7RNF1</accession>
<evidence type="ECO:0000259" key="4">
    <source>
        <dbReference type="Pfam" id="PF22422"/>
    </source>
</evidence>
<evidence type="ECO:0000313" key="6">
    <source>
        <dbReference type="Proteomes" id="UP000523007"/>
    </source>
</evidence>
<evidence type="ECO:0000256" key="1">
    <source>
        <dbReference type="ARBA" id="ARBA00010833"/>
    </source>
</evidence>
<dbReference type="GO" id="GO:0009311">
    <property type="term" value="P:oligosaccharide metabolic process"/>
    <property type="evidence" value="ECO:0007669"/>
    <property type="project" value="InterPro"/>
</dbReference>
<gene>
    <name evidence="5" type="ORF">F4561_006103</name>
</gene>
<comment type="caution">
    <text evidence="5">The sequence shown here is derived from an EMBL/GenBank/DDBJ whole genome shotgun (WGS) entry which is preliminary data.</text>
</comment>
<keyword evidence="2" id="KW-0378">Hydrolase</keyword>
<dbReference type="InterPro" id="IPR008928">
    <property type="entry name" value="6-hairpin_glycosidase_sf"/>
</dbReference>